<protein>
    <submittedName>
        <fullName evidence="2">Serine hydrolase</fullName>
    </submittedName>
</protein>
<dbReference type="EMBL" id="CP046173">
    <property type="protein sequence ID" value="QIS22947.1"/>
    <property type="molecule type" value="Genomic_DNA"/>
</dbReference>
<dbReference type="InterPro" id="IPR012338">
    <property type="entry name" value="Beta-lactam/transpept-like"/>
</dbReference>
<name>A0A6G9ZC64_9NOCA</name>
<feature type="domain" description="Beta-lactamase-related" evidence="1">
    <location>
        <begin position="114"/>
        <end position="461"/>
    </location>
</feature>
<organism evidence="2 3">
    <name type="scientific">Nocardia terpenica</name>
    <dbReference type="NCBI Taxonomy" id="455432"/>
    <lineage>
        <taxon>Bacteria</taxon>
        <taxon>Bacillati</taxon>
        <taxon>Actinomycetota</taxon>
        <taxon>Actinomycetes</taxon>
        <taxon>Mycobacteriales</taxon>
        <taxon>Nocardiaceae</taxon>
        <taxon>Nocardia</taxon>
    </lineage>
</organism>
<dbReference type="PANTHER" id="PTHR43319">
    <property type="entry name" value="BETA-LACTAMASE-RELATED"/>
    <property type="match status" value="1"/>
</dbReference>
<dbReference type="AlphaFoldDB" id="A0A6G9ZC64"/>
<accession>A0A6G9ZC64</accession>
<evidence type="ECO:0000313" key="3">
    <source>
        <dbReference type="Proteomes" id="UP000500953"/>
    </source>
</evidence>
<evidence type="ECO:0000259" key="1">
    <source>
        <dbReference type="Pfam" id="PF00144"/>
    </source>
</evidence>
<dbReference type="SUPFAM" id="SSF56601">
    <property type="entry name" value="beta-lactamase/transpeptidase-like"/>
    <property type="match status" value="1"/>
</dbReference>
<evidence type="ECO:0000313" key="2">
    <source>
        <dbReference type="EMBL" id="QIS22947.1"/>
    </source>
</evidence>
<dbReference type="Pfam" id="PF00144">
    <property type="entry name" value="Beta-lactamase"/>
    <property type="match status" value="1"/>
</dbReference>
<dbReference type="Gene3D" id="3.40.710.10">
    <property type="entry name" value="DD-peptidase/beta-lactamase superfamily"/>
    <property type="match status" value="1"/>
</dbReference>
<dbReference type="InterPro" id="IPR052907">
    <property type="entry name" value="Beta-lactamase/esterase"/>
</dbReference>
<keyword evidence="2" id="KW-0378">Hydrolase</keyword>
<dbReference type="Proteomes" id="UP000500953">
    <property type="component" value="Chromosome"/>
</dbReference>
<proteinExistence type="predicted"/>
<dbReference type="PANTHER" id="PTHR43319:SF3">
    <property type="entry name" value="BETA-LACTAMASE-RELATED DOMAIN-CONTAINING PROTEIN"/>
    <property type="match status" value="1"/>
</dbReference>
<reference evidence="2 3" key="1">
    <citation type="journal article" date="2019" name="ACS Chem. Biol.">
        <title>Identification and Mobilization of a Cryptic Antibiotic Biosynthesis Gene Locus from a Human-Pathogenic Nocardia Isolate.</title>
        <authorList>
            <person name="Herisse M."/>
            <person name="Ishida K."/>
            <person name="Porter J.L."/>
            <person name="Howden B."/>
            <person name="Hertweck C."/>
            <person name="Stinear T.P."/>
            <person name="Pidot S.J."/>
        </authorList>
    </citation>
    <scope>NUCLEOTIDE SEQUENCE [LARGE SCALE GENOMIC DNA]</scope>
    <source>
        <strain evidence="2 3">AUSMDU00012715</strain>
    </source>
</reference>
<sequence length="484" mass="51058">MRGARSSAHGCDLSFGLRGALAASACVVALLDIHVRHRNYQAIWHGSVLPAVSGDPPRRRAPVGWSPGSFSAPTVFAEDDVPQLVSSREGVVAVVAGATDPGFEDVRAAFARAHEGDEGGAQLCVYRHGRAVVDLWTGQDPIAGKAWDAESLAVLMSVSKGVAATCVHMLVERGHLALSAPVREYWPEFEAAGKSEVTVAELLSHQAGLSSFDPDSGIGVTELTDWSACVAALESMRPLWTPGTAYYYHSITWGYLAGELIRRVTGKSVGDFLAAEIAGPLGLSLWIGLPESEEYRVVPQFTRKPGPGSAEVATILAGMGIDIDARLIRATLATLATREEGVALLNTRAGHAAEIPAGNGIGNARSLARLFAATIGEVDGIRLLAPETVDRARQPQTEGLAHPTPLDVMPAANHFAHGYEITRPAALFGPGCFGQVGNGGRIGFAHPESGVAVGYTCTNMLEDYAGAIDPRWRPWITALRAALV</sequence>
<dbReference type="GO" id="GO:0016787">
    <property type="term" value="F:hydrolase activity"/>
    <property type="evidence" value="ECO:0007669"/>
    <property type="project" value="UniProtKB-KW"/>
</dbReference>
<dbReference type="InterPro" id="IPR001466">
    <property type="entry name" value="Beta-lactam-related"/>
</dbReference>
<gene>
    <name evidence="2" type="ORF">F6W96_36020</name>
</gene>